<dbReference type="CDD" id="cd00130">
    <property type="entry name" value="PAS"/>
    <property type="match status" value="2"/>
</dbReference>
<keyword evidence="4" id="KW-0238">DNA-binding</keyword>
<dbReference type="InterPro" id="IPR009057">
    <property type="entry name" value="Homeodomain-like_sf"/>
</dbReference>
<dbReference type="InterPro" id="IPR001610">
    <property type="entry name" value="PAC"/>
</dbReference>
<dbReference type="InterPro" id="IPR013655">
    <property type="entry name" value="PAS_fold_3"/>
</dbReference>
<dbReference type="AlphaFoldDB" id="A0A1H0V7W7"/>
<dbReference type="InterPro" id="IPR035965">
    <property type="entry name" value="PAS-like_dom_sf"/>
</dbReference>
<evidence type="ECO:0000313" key="9">
    <source>
        <dbReference type="EMBL" id="SDP74659.1"/>
    </source>
</evidence>
<dbReference type="Pfam" id="PF25601">
    <property type="entry name" value="AAA_lid_14"/>
    <property type="match status" value="1"/>
</dbReference>
<feature type="domain" description="PAS" evidence="7">
    <location>
        <begin position="137"/>
        <end position="212"/>
    </location>
</feature>
<reference evidence="9 10" key="1">
    <citation type="submission" date="2016-10" db="EMBL/GenBank/DDBJ databases">
        <authorList>
            <person name="de Groot N.N."/>
        </authorList>
    </citation>
    <scope>NUCLEOTIDE SEQUENCE [LARGE SCALE GENOMIC DNA]</scope>
    <source>
        <strain evidence="9 10">DSM 12130</strain>
    </source>
</reference>
<dbReference type="Gene3D" id="3.30.450.20">
    <property type="entry name" value="PAS domain"/>
    <property type="match status" value="2"/>
</dbReference>
<evidence type="ECO:0000259" key="8">
    <source>
        <dbReference type="PROSITE" id="PS50113"/>
    </source>
</evidence>
<proteinExistence type="predicted"/>
<dbReference type="Pfam" id="PF02954">
    <property type="entry name" value="HTH_8"/>
    <property type="match status" value="1"/>
</dbReference>
<dbReference type="PROSITE" id="PS00676">
    <property type="entry name" value="SIGMA54_INTERACT_2"/>
    <property type="match status" value="1"/>
</dbReference>
<dbReference type="InterPro" id="IPR003593">
    <property type="entry name" value="AAA+_ATPase"/>
</dbReference>
<evidence type="ECO:0000256" key="5">
    <source>
        <dbReference type="ARBA" id="ARBA00023163"/>
    </source>
</evidence>
<feature type="domain" description="PAS" evidence="7">
    <location>
        <begin position="10"/>
        <end position="65"/>
    </location>
</feature>
<dbReference type="OrthoDB" id="5409901at2"/>
<feature type="domain" description="PAC" evidence="8">
    <location>
        <begin position="215"/>
        <end position="267"/>
    </location>
</feature>
<gene>
    <name evidence="9" type="ORF">SAMN05660330_03923</name>
</gene>
<evidence type="ECO:0000256" key="4">
    <source>
        <dbReference type="ARBA" id="ARBA00023125"/>
    </source>
</evidence>
<dbReference type="PROSITE" id="PS00675">
    <property type="entry name" value="SIGMA54_INTERACT_1"/>
    <property type="match status" value="1"/>
</dbReference>
<dbReference type="EMBL" id="FNJI01000043">
    <property type="protein sequence ID" value="SDP74659.1"/>
    <property type="molecule type" value="Genomic_DNA"/>
</dbReference>
<protein>
    <submittedName>
        <fullName evidence="9">PAS domain S-box-containing protein</fullName>
    </submittedName>
</protein>
<name>A0A1H0V7W7_9BACT</name>
<evidence type="ECO:0000259" key="7">
    <source>
        <dbReference type="PROSITE" id="PS50112"/>
    </source>
</evidence>
<dbReference type="Gene3D" id="1.10.8.60">
    <property type="match status" value="1"/>
</dbReference>
<dbReference type="PROSITE" id="PS50045">
    <property type="entry name" value="SIGMA54_INTERACT_4"/>
    <property type="match status" value="1"/>
</dbReference>
<dbReference type="InterPro" id="IPR013767">
    <property type="entry name" value="PAS_fold"/>
</dbReference>
<dbReference type="SMART" id="SM00086">
    <property type="entry name" value="PAC"/>
    <property type="match status" value="2"/>
</dbReference>
<dbReference type="Gene3D" id="1.10.10.60">
    <property type="entry name" value="Homeodomain-like"/>
    <property type="match status" value="1"/>
</dbReference>
<evidence type="ECO:0000256" key="2">
    <source>
        <dbReference type="ARBA" id="ARBA00022840"/>
    </source>
</evidence>
<dbReference type="SMART" id="SM00382">
    <property type="entry name" value="AAA"/>
    <property type="match status" value="1"/>
</dbReference>
<dbReference type="InterPro" id="IPR025662">
    <property type="entry name" value="Sigma_54_int_dom_ATP-bd_1"/>
</dbReference>
<organism evidence="9 10">
    <name type="scientific">Desulforhopalus singaporensis</name>
    <dbReference type="NCBI Taxonomy" id="91360"/>
    <lineage>
        <taxon>Bacteria</taxon>
        <taxon>Pseudomonadati</taxon>
        <taxon>Thermodesulfobacteriota</taxon>
        <taxon>Desulfobulbia</taxon>
        <taxon>Desulfobulbales</taxon>
        <taxon>Desulfocapsaceae</taxon>
        <taxon>Desulforhopalus</taxon>
    </lineage>
</organism>
<dbReference type="SMART" id="SM00091">
    <property type="entry name" value="PAS"/>
    <property type="match status" value="2"/>
</dbReference>
<evidence type="ECO:0000313" key="10">
    <source>
        <dbReference type="Proteomes" id="UP000199073"/>
    </source>
</evidence>
<dbReference type="NCBIfam" id="TIGR00229">
    <property type="entry name" value="sensory_box"/>
    <property type="match status" value="2"/>
</dbReference>
<dbReference type="Proteomes" id="UP000199073">
    <property type="component" value="Unassembled WGS sequence"/>
</dbReference>
<dbReference type="InterPro" id="IPR000700">
    <property type="entry name" value="PAS-assoc_C"/>
</dbReference>
<evidence type="ECO:0000256" key="3">
    <source>
        <dbReference type="ARBA" id="ARBA00023015"/>
    </source>
</evidence>
<dbReference type="Pfam" id="PF00989">
    <property type="entry name" value="PAS"/>
    <property type="match status" value="1"/>
</dbReference>
<dbReference type="SUPFAM" id="SSF46689">
    <property type="entry name" value="Homeodomain-like"/>
    <property type="match status" value="1"/>
</dbReference>
<keyword evidence="2" id="KW-0067">ATP-binding</keyword>
<dbReference type="InterPro" id="IPR002078">
    <property type="entry name" value="Sigma_54_int"/>
</dbReference>
<dbReference type="FunFam" id="3.40.50.300:FF:000006">
    <property type="entry name" value="DNA-binding transcriptional regulator NtrC"/>
    <property type="match status" value="1"/>
</dbReference>
<dbReference type="STRING" id="91360.SAMN05660330_03923"/>
<dbReference type="InterPro" id="IPR027417">
    <property type="entry name" value="P-loop_NTPase"/>
</dbReference>
<evidence type="ECO:0000259" key="6">
    <source>
        <dbReference type="PROSITE" id="PS50045"/>
    </source>
</evidence>
<dbReference type="PANTHER" id="PTHR32071">
    <property type="entry name" value="TRANSCRIPTIONAL REGULATORY PROTEIN"/>
    <property type="match status" value="1"/>
</dbReference>
<dbReference type="GO" id="GO:0006355">
    <property type="term" value="P:regulation of DNA-templated transcription"/>
    <property type="evidence" value="ECO:0007669"/>
    <property type="project" value="InterPro"/>
</dbReference>
<keyword evidence="10" id="KW-1185">Reference proteome</keyword>
<dbReference type="Gene3D" id="3.40.50.300">
    <property type="entry name" value="P-loop containing nucleotide triphosphate hydrolases"/>
    <property type="match status" value="1"/>
</dbReference>
<dbReference type="InterPro" id="IPR025944">
    <property type="entry name" value="Sigma_54_int_dom_CS"/>
</dbReference>
<dbReference type="CDD" id="cd00009">
    <property type="entry name" value="AAA"/>
    <property type="match status" value="1"/>
</dbReference>
<dbReference type="PRINTS" id="PR01590">
    <property type="entry name" value="HTHFIS"/>
</dbReference>
<evidence type="ECO:0000256" key="1">
    <source>
        <dbReference type="ARBA" id="ARBA00022741"/>
    </source>
</evidence>
<dbReference type="InterPro" id="IPR058031">
    <property type="entry name" value="AAA_lid_NorR"/>
</dbReference>
<dbReference type="InterPro" id="IPR025943">
    <property type="entry name" value="Sigma_54_int_dom_ATP-bd_2"/>
</dbReference>
<keyword evidence="1" id="KW-0547">Nucleotide-binding</keyword>
<keyword evidence="3" id="KW-0805">Transcription regulation</keyword>
<dbReference type="InterPro" id="IPR002197">
    <property type="entry name" value="HTH_Fis"/>
</dbReference>
<dbReference type="GO" id="GO:0005524">
    <property type="term" value="F:ATP binding"/>
    <property type="evidence" value="ECO:0007669"/>
    <property type="project" value="UniProtKB-KW"/>
</dbReference>
<feature type="domain" description="Sigma-54 factor interaction" evidence="6">
    <location>
        <begin position="285"/>
        <end position="511"/>
    </location>
</feature>
<dbReference type="PROSITE" id="PS50113">
    <property type="entry name" value="PAC"/>
    <property type="match status" value="1"/>
</dbReference>
<keyword evidence="5" id="KW-0804">Transcription</keyword>
<dbReference type="Pfam" id="PF08447">
    <property type="entry name" value="PAS_3"/>
    <property type="match status" value="1"/>
</dbReference>
<dbReference type="SUPFAM" id="SSF52540">
    <property type="entry name" value="P-loop containing nucleoside triphosphate hydrolases"/>
    <property type="match status" value="1"/>
</dbReference>
<accession>A0A1H0V7W7</accession>
<dbReference type="PROSITE" id="PS50112">
    <property type="entry name" value="PAS"/>
    <property type="match status" value="2"/>
</dbReference>
<dbReference type="GO" id="GO:0043565">
    <property type="term" value="F:sequence-specific DNA binding"/>
    <property type="evidence" value="ECO:0007669"/>
    <property type="project" value="InterPro"/>
</dbReference>
<sequence>MVLVSGKMESERMLKNFFDTLEDTVIIFDGSGQIVYANPFAQRMLAYPLSHIIGKHFRELYPENQVNIPEGGGSPVEVSLNLVKELPLITGNGDLIHVKTQISKILGAKNQQIFVSISKKISDSETIKRQLKLKERERKSLSSLINNLPSFVYSCKNNINYTMQIVSKGCLDLTGYRPDHFINDSLIPAFDIIYPEDRHAVRKSLDKKLANKESYSEKYRIVTRSGDVKRVWEQGSGVFAKDGNLIRLEGFITDISDQKPIEVQSDQNERLLITKVENHGKFCNIVGQSDVMHDLFDTIRNTGRTESNVVILGESGTGKELVAKAIHKMSKNHEKPFVPVNCSAIPEELIESEFFGYKKGAFSGANYNNPGYLDMADKGTLFLDEIGDISLNLQVKLLRAIEGSGFTPVGGRELRKPNFRVIAATNKDLVRLVREGKMREDFYYRINIIPIYIPPLRDRKEDIPLLVNHFLKQFTGKTASSVPQNIMDTFLGYEWPGNVRELQNVVQRYIATKHVDFLESGIEKVAPVQERQLVTIEQNKLDGTSLSCYLEEVEKKLLLKLLRENDWHRGKVAKLLNINYRTLQRKIKRYGIKCVQNQ</sequence>
<dbReference type="InterPro" id="IPR000014">
    <property type="entry name" value="PAS"/>
</dbReference>
<dbReference type="Pfam" id="PF00158">
    <property type="entry name" value="Sigma54_activat"/>
    <property type="match status" value="1"/>
</dbReference>
<dbReference type="PROSITE" id="PS00688">
    <property type="entry name" value="SIGMA54_INTERACT_3"/>
    <property type="match status" value="1"/>
</dbReference>
<dbReference type="SUPFAM" id="SSF55785">
    <property type="entry name" value="PYP-like sensor domain (PAS domain)"/>
    <property type="match status" value="2"/>
</dbReference>